<dbReference type="AlphaFoldDB" id="A0A0P0AB22"/>
<organism evidence="1 2">
    <name type="scientific">Celeribacter marinus</name>
    <dbReference type="NCBI Taxonomy" id="1397108"/>
    <lineage>
        <taxon>Bacteria</taxon>
        <taxon>Pseudomonadati</taxon>
        <taxon>Pseudomonadota</taxon>
        <taxon>Alphaproteobacteria</taxon>
        <taxon>Rhodobacterales</taxon>
        <taxon>Roseobacteraceae</taxon>
        <taxon>Celeribacter</taxon>
    </lineage>
</organism>
<evidence type="ECO:0000313" key="1">
    <source>
        <dbReference type="EMBL" id="ALI56030.1"/>
    </source>
</evidence>
<dbReference type="Proteomes" id="UP000064920">
    <property type="component" value="Chromosome"/>
</dbReference>
<dbReference type="InterPro" id="IPR014509">
    <property type="entry name" value="YjdF-like"/>
</dbReference>
<evidence type="ECO:0000313" key="2">
    <source>
        <dbReference type="Proteomes" id="UP000064920"/>
    </source>
</evidence>
<dbReference type="STRING" id="1397108.IMCC12053_2083"/>
<gene>
    <name evidence="1" type="ORF">IMCC12053_2083</name>
</gene>
<dbReference type="RefSeq" id="WP_236852411.1">
    <property type="nucleotide sequence ID" value="NZ_CP012023.1"/>
</dbReference>
<sequence>MFISLATVKSVLKSVPRPTWLIWVLLLVEFGAGVWTGRFTASFVALGTLMLTLAPIFFARRYHIYVPRGFMGMIILFIFATLFLGEVDDFYERYWWWDLALHGGSAIGFGLIGFVAMFMLFQGDRFAAPPLAIGLFAFCFAMSIGGLWEIFEYLMDQAFGTNMQKSGIDDTMGDLMVDALGGFIGAGAGVLYLWYERGVFLSGWIGDFVTRNRRLFSKYRSK</sequence>
<reference evidence="1 2" key="1">
    <citation type="submission" date="2015-05" db="EMBL/GenBank/DDBJ databases">
        <authorList>
            <person name="Wang D.B."/>
            <person name="Wang M."/>
        </authorList>
    </citation>
    <scope>NUCLEOTIDE SEQUENCE [LARGE SCALE GENOMIC DNA]</scope>
    <source>
        <strain evidence="1 2">IMCC 12053</strain>
    </source>
</reference>
<protein>
    <submittedName>
        <fullName evidence="1">Membrane protein</fullName>
    </submittedName>
</protein>
<dbReference type="KEGG" id="cmar:IMCC12053_2083"/>
<proteinExistence type="predicted"/>
<dbReference type="EMBL" id="CP012023">
    <property type="protein sequence ID" value="ALI56030.1"/>
    <property type="molecule type" value="Genomic_DNA"/>
</dbReference>
<name>A0A0P0AB22_9RHOB</name>
<accession>A0A0P0AB22</accession>
<keyword evidence="2" id="KW-1185">Reference proteome</keyword>
<dbReference type="PATRIC" id="fig|1397108.4.peg.2135"/>
<dbReference type="Pfam" id="PF09997">
    <property type="entry name" value="DUF2238"/>
    <property type="match status" value="1"/>
</dbReference>